<keyword evidence="2" id="KW-1185">Reference proteome</keyword>
<gene>
    <name evidence="1" type="ORF">HMPREF0061_1121</name>
</gene>
<proteinExistence type="predicted"/>
<organism evidence="1 2">
    <name type="scientific">Aerococcus viridans (strain ATCC 11563 / DSM 20340 / CCUG 4311 / JCM 20461 / NBRC 12219 / NCTC 8251 / M1)</name>
    <dbReference type="NCBI Taxonomy" id="655812"/>
    <lineage>
        <taxon>Bacteria</taxon>
        <taxon>Bacillati</taxon>
        <taxon>Bacillota</taxon>
        <taxon>Bacilli</taxon>
        <taxon>Lactobacillales</taxon>
        <taxon>Aerococcaceae</taxon>
        <taxon>Aerococcus</taxon>
    </lineage>
</organism>
<sequence>MNYIDSSLNQVSFDPLSGQLTVTCDGDQYVMAFPSYELYLN</sequence>
<evidence type="ECO:0000313" key="2">
    <source>
        <dbReference type="Proteomes" id="UP000003764"/>
    </source>
</evidence>
<accession>A0ABN0A8F1</accession>
<protein>
    <submittedName>
        <fullName evidence="1">Uncharacterized protein</fullName>
    </submittedName>
</protein>
<reference evidence="1 2" key="1">
    <citation type="submission" date="2010-04" db="EMBL/GenBank/DDBJ databases">
        <authorList>
            <person name="Muzny D."/>
            <person name="Qin X."/>
            <person name="Deng J."/>
            <person name="Jiang H."/>
            <person name="Liu Y."/>
            <person name="Qu J."/>
            <person name="Song X.-Z."/>
            <person name="Zhang L."/>
            <person name="Thornton R."/>
            <person name="Coyle M."/>
            <person name="Francisco L."/>
            <person name="Jackson L."/>
            <person name="Javaid M."/>
            <person name="Korchina V."/>
            <person name="Kovar C."/>
            <person name="Mata R."/>
            <person name="Mathew T."/>
            <person name="Ngo R."/>
            <person name="Nguyen L."/>
            <person name="Nguyen N."/>
            <person name="Okwuonu G."/>
            <person name="Ongeri F."/>
            <person name="Pham C."/>
            <person name="Simmons D."/>
            <person name="Wilczek-Boney K."/>
            <person name="Hale W."/>
            <person name="Jakkamsetti A."/>
            <person name="Pham P."/>
            <person name="Ruth R."/>
            <person name="San Lucas F."/>
            <person name="Warren J."/>
            <person name="Zhang J."/>
            <person name="Zhao Z."/>
            <person name="Zhou C."/>
            <person name="Zhu D."/>
            <person name="Lee S."/>
            <person name="Bess C."/>
            <person name="Blankenburg K."/>
            <person name="Forbes L."/>
            <person name="Fu Q."/>
            <person name="Gubbala S."/>
            <person name="Hirani K."/>
            <person name="Jayaseelan J.C."/>
            <person name="Lara F."/>
            <person name="Munidasa M."/>
            <person name="Palculict T."/>
            <person name="Patil S."/>
            <person name="Pu L.-L."/>
            <person name="Saada N."/>
            <person name="Tang L."/>
            <person name="Weissenberger G."/>
            <person name="Zhu Y."/>
            <person name="Hemphill L."/>
            <person name="Shang Y."/>
            <person name="Youmans B."/>
            <person name="Ayvaz T."/>
            <person name="Ross M."/>
            <person name="Santibanez J."/>
            <person name="Aqrawi P."/>
            <person name="Gross S."/>
            <person name="Joshi V."/>
            <person name="Fowler G."/>
            <person name="Nazareth L."/>
            <person name="Reid J."/>
            <person name="Worley K."/>
            <person name="Petrosino J."/>
            <person name="Highlander S."/>
            <person name="Gibbs R."/>
            <person name="Gibbs R."/>
        </authorList>
    </citation>
    <scope>NUCLEOTIDE SEQUENCE [LARGE SCALE GENOMIC DNA]</scope>
    <source>
        <strain evidence="1 2">ATCC 11563</strain>
    </source>
</reference>
<evidence type="ECO:0000313" key="1">
    <source>
        <dbReference type="EMBL" id="EFG49528.1"/>
    </source>
</evidence>
<name>A0ABN0A8F1_AERVM</name>
<comment type="caution">
    <text evidence="1">The sequence shown here is derived from an EMBL/GenBank/DDBJ whole genome shotgun (WGS) entry which is preliminary data.</text>
</comment>
<dbReference type="EMBL" id="ADNT01000078">
    <property type="protein sequence ID" value="EFG49528.1"/>
    <property type="molecule type" value="Genomic_DNA"/>
</dbReference>
<dbReference type="Proteomes" id="UP000003764">
    <property type="component" value="Unassembled WGS sequence"/>
</dbReference>